<dbReference type="PANTHER" id="PTHR42939">
    <property type="entry name" value="ABC TRANSPORTER ATP-BINDING PROTEIN ALBC-RELATED"/>
    <property type="match status" value="1"/>
</dbReference>
<evidence type="ECO:0000256" key="2">
    <source>
        <dbReference type="ARBA" id="ARBA00022741"/>
    </source>
</evidence>
<evidence type="ECO:0000313" key="5">
    <source>
        <dbReference type="EMBL" id="EKE26701.1"/>
    </source>
</evidence>
<evidence type="ECO:0000256" key="3">
    <source>
        <dbReference type="ARBA" id="ARBA00022840"/>
    </source>
</evidence>
<dbReference type="PANTHER" id="PTHR42939:SF1">
    <property type="entry name" value="ABC TRANSPORTER ATP-BINDING PROTEIN ALBC-RELATED"/>
    <property type="match status" value="1"/>
</dbReference>
<organism evidence="5">
    <name type="scientific">uncultured bacterium</name>
    <name type="common">gcode 4</name>
    <dbReference type="NCBI Taxonomy" id="1234023"/>
    <lineage>
        <taxon>Bacteria</taxon>
        <taxon>environmental samples</taxon>
    </lineage>
</organism>
<dbReference type="Pfam" id="PF00005">
    <property type="entry name" value="ABC_tran"/>
    <property type="match status" value="1"/>
</dbReference>
<evidence type="ECO:0000259" key="4">
    <source>
        <dbReference type="PROSITE" id="PS50893"/>
    </source>
</evidence>
<dbReference type="PROSITE" id="PS50893">
    <property type="entry name" value="ABC_TRANSPORTER_2"/>
    <property type="match status" value="1"/>
</dbReference>
<dbReference type="EMBL" id="AMFJ01000705">
    <property type="protein sequence ID" value="EKE26701.1"/>
    <property type="molecule type" value="Genomic_DNA"/>
</dbReference>
<gene>
    <name evidence="5" type="ORF">ACD_4C00189G0007</name>
</gene>
<dbReference type="InterPro" id="IPR027417">
    <property type="entry name" value="P-loop_NTPase"/>
</dbReference>
<keyword evidence="1" id="KW-0813">Transport</keyword>
<dbReference type="GO" id="GO:0005524">
    <property type="term" value="F:ATP binding"/>
    <property type="evidence" value="ECO:0007669"/>
    <property type="project" value="UniProtKB-KW"/>
</dbReference>
<keyword evidence="2" id="KW-0547">Nucleotide-binding</keyword>
<dbReference type="AlphaFoldDB" id="K2F6J9"/>
<dbReference type="InterPro" id="IPR003439">
    <property type="entry name" value="ABC_transporter-like_ATP-bd"/>
</dbReference>
<comment type="caution">
    <text evidence="5">The sequence shown here is derived from an EMBL/GenBank/DDBJ whole genome shotgun (WGS) entry which is preliminary data.</text>
</comment>
<dbReference type="CDD" id="cd03230">
    <property type="entry name" value="ABC_DR_subfamily_A"/>
    <property type="match status" value="1"/>
</dbReference>
<dbReference type="InterPro" id="IPR051782">
    <property type="entry name" value="ABC_Transporter_VariousFunc"/>
</dbReference>
<protein>
    <recommendedName>
        <fullName evidence="4">ABC transporter domain-containing protein</fullName>
    </recommendedName>
</protein>
<dbReference type="Gene3D" id="3.40.50.300">
    <property type="entry name" value="P-loop containing nucleotide triphosphate hydrolases"/>
    <property type="match status" value="1"/>
</dbReference>
<evidence type="ECO:0000256" key="1">
    <source>
        <dbReference type="ARBA" id="ARBA00022448"/>
    </source>
</evidence>
<feature type="domain" description="ABC transporter" evidence="4">
    <location>
        <begin position="5"/>
        <end position="232"/>
    </location>
</feature>
<dbReference type="SUPFAM" id="SSF52540">
    <property type="entry name" value="P-loop containing nucleoside triphosphate hydrolases"/>
    <property type="match status" value="1"/>
</dbReference>
<keyword evidence="3" id="KW-0067">ATP-binding</keyword>
<accession>K2F6J9</accession>
<dbReference type="GO" id="GO:0016887">
    <property type="term" value="F:ATP hydrolysis activity"/>
    <property type="evidence" value="ECO:0007669"/>
    <property type="project" value="InterPro"/>
</dbReference>
<reference evidence="5" key="1">
    <citation type="journal article" date="2012" name="Science">
        <title>Fermentation, hydrogen, and sulfur metabolism in multiple uncultivated bacterial phyla.</title>
        <authorList>
            <person name="Wrighton K.C."/>
            <person name="Thomas B.C."/>
            <person name="Sharon I."/>
            <person name="Miller C.S."/>
            <person name="Castelle C.J."/>
            <person name="VerBerkmoes N.C."/>
            <person name="Wilkins M.J."/>
            <person name="Hettich R.L."/>
            <person name="Lipton M.S."/>
            <person name="Williams K.H."/>
            <person name="Long P.E."/>
            <person name="Banfield J.F."/>
        </authorList>
    </citation>
    <scope>NUCLEOTIDE SEQUENCE [LARGE SCALE GENOMIC DNA]</scope>
</reference>
<sequence length="243" mass="29108">METVLSIESLDKYLDGKQILTSVNLEIKSGEVFWFLWPNWAGKTTTMKCILWLINPDNWEIKILWEPLNKNTKSLIGFMPENTYLYKYLTWYEFLKFNWNFFNIPADILDEKIDELLEKVGLKEAKNKLLAKYSKWMLQRIWLAQAIINDPKIVFLDEPMSGLDPLWRKMVKDLILELKDSWTTVFFNTHILSDVESICDRFAIIHKWQIIAEDKVKKLKKPLEEFFIDKIQENSWEDYIEVK</sequence>
<proteinExistence type="predicted"/>
<name>K2F6J9_9BACT</name>